<dbReference type="EMBL" id="JAEHTE010000002">
    <property type="protein sequence ID" value="MBI6883050.1"/>
    <property type="molecule type" value="Genomic_DNA"/>
</dbReference>
<gene>
    <name evidence="1" type="ORF">JEU22_03910</name>
</gene>
<evidence type="ECO:0000313" key="1">
    <source>
        <dbReference type="EMBL" id="MBI6883050.1"/>
    </source>
</evidence>
<dbReference type="RefSeq" id="WP_198746665.1">
    <property type="nucleotide sequence ID" value="NZ_JAEHTE010000002.1"/>
</dbReference>
<proteinExistence type="predicted"/>
<comment type="caution">
    <text evidence="1">The sequence shown here is derived from an EMBL/GenBank/DDBJ whole genome shotgun (WGS) entry which is preliminary data.</text>
</comment>
<dbReference type="Proteomes" id="UP000637061">
    <property type="component" value="Unassembled WGS sequence"/>
</dbReference>
<organism evidence="1 2">
    <name type="scientific">Pseudomonas putida</name>
    <name type="common">Arthrobacter siderocapsulatus</name>
    <dbReference type="NCBI Taxonomy" id="303"/>
    <lineage>
        <taxon>Bacteria</taxon>
        <taxon>Pseudomonadati</taxon>
        <taxon>Pseudomonadota</taxon>
        <taxon>Gammaproteobacteria</taxon>
        <taxon>Pseudomonadales</taxon>
        <taxon>Pseudomonadaceae</taxon>
        <taxon>Pseudomonas</taxon>
    </lineage>
</organism>
<protein>
    <submittedName>
        <fullName evidence="1">Uncharacterized protein</fullName>
    </submittedName>
</protein>
<reference evidence="1" key="1">
    <citation type="submission" date="2020-12" db="EMBL/GenBank/DDBJ databases">
        <title>Enhanced detection system for hospital associated transmission using whole genome sequencing surveillance.</title>
        <authorList>
            <person name="Harrison L.H."/>
            <person name="Van Tyne D."/>
            <person name="Marsh J.W."/>
            <person name="Griffith M.P."/>
            <person name="Snyder D.J."/>
            <person name="Cooper V.S."/>
            <person name="Mustapha M."/>
        </authorList>
    </citation>
    <scope>NUCLEOTIDE SEQUENCE</scope>
    <source>
        <strain evidence="1">PSB00042</strain>
    </source>
</reference>
<accession>A0A8I1EAT3</accession>
<dbReference type="AlphaFoldDB" id="A0A8I1EAT3"/>
<name>A0A8I1EAT3_PSEPU</name>
<evidence type="ECO:0000313" key="2">
    <source>
        <dbReference type="Proteomes" id="UP000637061"/>
    </source>
</evidence>
<sequence length="183" mass="20845">MTNTLITGAPLNVDTFSDFVGRLKQDCIGEGLAEHCTSDVVFIVKEKEILYGVDTDYTDNLVIFYEDTKYHSISQLLSDHGDGHLAKLNEMALGEFQLPFSEIGERDQFLLAGSLPGFTTHGYSSNWKFLNLHLTQSSADWYIKKHGHKHDGELQVFHESQYRCHEFNTIKEALMNGNLVWKE</sequence>